<dbReference type="Pfam" id="PF14028">
    <property type="entry name" value="Lant_dehydr_C"/>
    <property type="match status" value="1"/>
</dbReference>
<evidence type="ECO:0000313" key="4">
    <source>
        <dbReference type="Proteomes" id="UP000250234"/>
    </source>
</evidence>
<organism evidence="3 4">
    <name type="scientific">Clostridium perfringens</name>
    <dbReference type="NCBI Taxonomy" id="1502"/>
    <lineage>
        <taxon>Bacteria</taxon>
        <taxon>Bacillati</taxon>
        <taxon>Bacillota</taxon>
        <taxon>Clostridia</taxon>
        <taxon>Eubacteriales</taxon>
        <taxon>Clostridiaceae</taxon>
        <taxon>Clostridium</taxon>
    </lineage>
</organism>
<name>A0A2X3KCG4_CLOPF</name>
<feature type="domain" description="Lantibiotic dehydratase N-terminal" evidence="1">
    <location>
        <begin position="50"/>
        <end position="680"/>
    </location>
</feature>
<accession>A0A2X3KCG4</accession>
<dbReference type="Proteomes" id="UP000250234">
    <property type="component" value="Unassembled WGS sequence"/>
</dbReference>
<dbReference type="AlphaFoldDB" id="A0A2X3KCG4"/>
<feature type="domain" description="Thiopeptide-type bacteriocin biosynthesis" evidence="2">
    <location>
        <begin position="749"/>
        <end position="1007"/>
    </location>
</feature>
<evidence type="ECO:0000259" key="1">
    <source>
        <dbReference type="Pfam" id="PF04738"/>
    </source>
</evidence>
<dbReference type="InterPro" id="IPR023809">
    <property type="entry name" value="Thiopep_bacteriocin_synth_dom"/>
</dbReference>
<dbReference type="Pfam" id="PF04738">
    <property type="entry name" value="Lant_dehydr_N"/>
    <property type="match status" value="1"/>
</dbReference>
<dbReference type="NCBIfam" id="TIGR03891">
    <property type="entry name" value="thiopep_ocin"/>
    <property type="match status" value="1"/>
</dbReference>
<gene>
    <name evidence="3" type="ORF">NCTC8081_02965</name>
</gene>
<proteinExistence type="predicted"/>
<dbReference type="InterPro" id="IPR006827">
    <property type="entry name" value="Lant_deHydtase_N"/>
</dbReference>
<sequence>MKKMKQLFKDVGSFMIRTPSLPIDLLVDNVENSDNIDNIMFLSDSSFYKNQFNEAILVASHDLYESIQRYINGDKVRNMDYLLNSVYKYFSRSCSRCTPFGLFSTVSFGDITFKKTSFELRETELKRKPLIDSNWLFEVVYMYEDRYLKSLKYKINEGVAVYRNKANLFNCTQNNNSEKINKKSVNYSKAFEIVLEIANDYVSYYEIIENLKKSYPNMDEGIFHTYIHSLIKEDYLISDLRPPLTISNQLEYFISKLIEYDINSDIFIDIKKQIDIYSDESKDEKINCLMNIFNNMKSVYNSKNYLAIDSSFDYKECNLNVNEIKNIDKLINLFIQFNVNDPFDILKEYKDKFLGKYGLSRCVSLIELIDNDIGLGFPSHYDRKTNVNNFGGYINPWVKFFERKYIESIRINSEIEITDTDIRMLLSENFEKDRLPKTMEIYFNYIKENGKDVFQLSNIFGSTYAGKSFGRFSHFMDEPKSFYEKINKAYGNDDECQFCEFAFLPDSLYTANVIRNMNGSKYEISFGTSNSKDNIYKLKLSDILVGFENNKLYLKSAINNKRIVPTSTNMFNPQLKPKILRLIDDISSDGIRFYNKPWQNLLEKFAYIPTIRYKNFILEQEKWIFKIDDLGLAKRYNFNEFKKGFNEYTKSRNIPSWVYIVDADKKLLLNLKDDRCLSVLQKSLEKSEIILERYNEDVEHPVKYNGSSYCCELVIPLMLDGEGYSSKSNDTKFAQICSNDRIKEPLDEWLYFKIYGVEENIDYLLGEALFIPLQELLKNKEIDSYFFIQYKDPDTHLRLRLKADKDRLIAVQPKMFDIFSKLMKQSIIFKYSIDCYELELERYGGYDLMDYAHEVFHKDSIVIQSIIREKNNRNTEISDELLALIIIFFHMIKFKLSLEEMYIFLECDNNTKNNKEEFKKNRDKYVEFAINYLTGKKVTLEEEFILDILSAKNESMEIYLNKIKESYLNDRTVKLSILDSLLHMSMNRLFGPNTDLERKMRNLARHTFYSIYNRNKKTGILDGKKNEKI</sequence>
<dbReference type="EMBL" id="UAWO01000005">
    <property type="protein sequence ID" value="SQC85160.1"/>
    <property type="molecule type" value="Genomic_DNA"/>
</dbReference>
<reference evidence="3 4" key="1">
    <citation type="submission" date="2018-06" db="EMBL/GenBank/DDBJ databases">
        <authorList>
            <consortium name="Pathogen Informatics"/>
            <person name="Doyle S."/>
        </authorList>
    </citation>
    <scope>NUCLEOTIDE SEQUENCE [LARGE SCALE GENOMIC DNA]</scope>
    <source>
        <strain evidence="3 4">NCTC8081</strain>
    </source>
</reference>
<evidence type="ECO:0000313" key="3">
    <source>
        <dbReference type="EMBL" id="SQC85160.1"/>
    </source>
</evidence>
<evidence type="ECO:0000259" key="2">
    <source>
        <dbReference type="Pfam" id="PF14028"/>
    </source>
</evidence>
<protein>
    <submittedName>
        <fullName evidence="3">Lantibiotic dehydratase domain-containing protein</fullName>
    </submittedName>
</protein>